<keyword evidence="1" id="KW-0175">Coiled coil</keyword>
<gene>
    <name evidence="3" type="ORF">BLNAU_3136</name>
</gene>
<comment type="caution">
    <text evidence="3">The sequence shown here is derived from an EMBL/GenBank/DDBJ whole genome shotgun (WGS) entry which is preliminary data.</text>
</comment>
<sequence>MFSQPPDTDKEPSSSQKSNKITSTEQLLTEFRKSGDDLHALIQSGHWQDLPFVISSWTGGEEEVKICEFLNELMRILDTLYDKSLRISNKRLLHSALMKLAQSSLFGHKVKRGVQYCLTSLEFVEDGQVILLDHEEFNRLMQMKPELEELQKKVKKMSAKQSETDQKIAKLEQIVAKHEETLNPPAPKVDPKPDGILASEVIVSFITDHFRLSGLTVTKINATNWASCFTKPISQEIHRLTIRVNPSNVGMAFGISTLSVIGVIAAADYPSFLTTYFYASGKAATVYTSNGVIYTGSSSPATNKLVGTVQLFSVEANLEKKTLHFFYDGVQQPNHFVGIPVPLVFGISSYNQNHLVDITFWGEVKQPSVTYEGTGHNLKG</sequence>
<accession>A0ABQ9YDN1</accession>
<evidence type="ECO:0000313" key="3">
    <source>
        <dbReference type="EMBL" id="KAK2961699.1"/>
    </source>
</evidence>
<reference evidence="3 4" key="1">
    <citation type="journal article" date="2022" name="bioRxiv">
        <title>Genomics of Preaxostyla Flagellates Illuminates Evolutionary Transitions and the Path Towards Mitochondrial Loss.</title>
        <authorList>
            <person name="Novak L.V.F."/>
            <person name="Treitli S.C."/>
            <person name="Pyrih J."/>
            <person name="Halakuc P."/>
            <person name="Pipaliya S.V."/>
            <person name="Vacek V."/>
            <person name="Brzon O."/>
            <person name="Soukal P."/>
            <person name="Eme L."/>
            <person name="Dacks J.B."/>
            <person name="Karnkowska A."/>
            <person name="Elias M."/>
            <person name="Hampl V."/>
        </authorList>
    </citation>
    <scope>NUCLEOTIDE SEQUENCE [LARGE SCALE GENOMIC DNA]</scope>
    <source>
        <strain evidence="3">NAU3</strain>
        <tissue evidence="3">Gut</tissue>
    </source>
</reference>
<feature type="region of interest" description="Disordered" evidence="2">
    <location>
        <begin position="1"/>
        <end position="21"/>
    </location>
</feature>
<evidence type="ECO:0000256" key="2">
    <source>
        <dbReference type="SAM" id="MobiDB-lite"/>
    </source>
</evidence>
<dbReference type="Proteomes" id="UP001281761">
    <property type="component" value="Unassembled WGS sequence"/>
</dbReference>
<evidence type="ECO:0000313" key="4">
    <source>
        <dbReference type="Proteomes" id="UP001281761"/>
    </source>
</evidence>
<evidence type="ECO:0000256" key="1">
    <source>
        <dbReference type="SAM" id="Coils"/>
    </source>
</evidence>
<protein>
    <recommendedName>
        <fullName evidence="5">TLDc domain-containing protein</fullName>
    </recommendedName>
</protein>
<name>A0ABQ9YDN1_9EUKA</name>
<proteinExistence type="predicted"/>
<dbReference type="EMBL" id="JARBJD010000014">
    <property type="protein sequence ID" value="KAK2961699.1"/>
    <property type="molecule type" value="Genomic_DNA"/>
</dbReference>
<organism evidence="3 4">
    <name type="scientific">Blattamonas nauphoetae</name>
    <dbReference type="NCBI Taxonomy" id="2049346"/>
    <lineage>
        <taxon>Eukaryota</taxon>
        <taxon>Metamonada</taxon>
        <taxon>Preaxostyla</taxon>
        <taxon>Oxymonadida</taxon>
        <taxon>Blattamonas</taxon>
    </lineage>
</organism>
<evidence type="ECO:0008006" key="5">
    <source>
        <dbReference type="Google" id="ProtNLM"/>
    </source>
</evidence>
<feature type="coiled-coil region" evidence="1">
    <location>
        <begin position="140"/>
        <end position="181"/>
    </location>
</feature>
<keyword evidence="4" id="KW-1185">Reference proteome</keyword>